<evidence type="ECO:0000313" key="8">
    <source>
        <dbReference type="EMBL" id="MBG9378542.1"/>
    </source>
</evidence>
<dbReference type="CDD" id="cd06170">
    <property type="entry name" value="LuxR_C_like"/>
    <property type="match status" value="1"/>
</dbReference>
<dbReference type="PRINTS" id="PR00038">
    <property type="entry name" value="HTHLUXR"/>
</dbReference>
<dbReference type="Pfam" id="PF00196">
    <property type="entry name" value="GerE"/>
    <property type="match status" value="1"/>
</dbReference>
<dbReference type="GO" id="GO:0003677">
    <property type="term" value="F:DNA binding"/>
    <property type="evidence" value="ECO:0007669"/>
    <property type="project" value="UniProtKB-KW"/>
</dbReference>
<dbReference type="InterPro" id="IPR000792">
    <property type="entry name" value="Tscrpt_reg_LuxR_C"/>
</dbReference>
<dbReference type="PANTHER" id="PTHR43214:SF24">
    <property type="entry name" value="TRANSCRIPTIONAL REGULATORY PROTEIN NARL-RELATED"/>
    <property type="match status" value="1"/>
</dbReference>
<dbReference type="Gene3D" id="3.40.50.2300">
    <property type="match status" value="1"/>
</dbReference>
<accession>A0A931H033</accession>
<evidence type="ECO:0000256" key="1">
    <source>
        <dbReference type="ARBA" id="ARBA00022553"/>
    </source>
</evidence>
<dbReference type="InterPro" id="IPR011006">
    <property type="entry name" value="CheY-like_superfamily"/>
</dbReference>
<dbReference type="GO" id="GO:0006355">
    <property type="term" value="P:regulation of DNA-templated transcription"/>
    <property type="evidence" value="ECO:0007669"/>
    <property type="project" value="InterPro"/>
</dbReference>
<evidence type="ECO:0000313" key="9">
    <source>
        <dbReference type="Proteomes" id="UP000628448"/>
    </source>
</evidence>
<dbReference type="RefSeq" id="WP_196992641.1">
    <property type="nucleotide sequence ID" value="NZ_JADWYR010000003.1"/>
</dbReference>
<proteinExistence type="predicted"/>
<comment type="caution">
    <text evidence="8">The sequence shown here is derived from an EMBL/GenBank/DDBJ whole genome shotgun (WGS) entry which is preliminary data.</text>
</comment>
<keyword evidence="1 5" id="KW-0597">Phosphoprotein</keyword>
<dbReference type="PROSITE" id="PS50110">
    <property type="entry name" value="RESPONSE_REGULATORY"/>
    <property type="match status" value="1"/>
</dbReference>
<organism evidence="8 9">
    <name type="scientific">Panacibacter microcysteis</name>
    <dbReference type="NCBI Taxonomy" id="2793269"/>
    <lineage>
        <taxon>Bacteria</taxon>
        <taxon>Pseudomonadati</taxon>
        <taxon>Bacteroidota</taxon>
        <taxon>Chitinophagia</taxon>
        <taxon>Chitinophagales</taxon>
        <taxon>Chitinophagaceae</taxon>
        <taxon>Panacibacter</taxon>
    </lineage>
</organism>
<dbReference type="GO" id="GO:0000160">
    <property type="term" value="P:phosphorelay signal transduction system"/>
    <property type="evidence" value="ECO:0007669"/>
    <property type="project" value="InterPro"/>
</dbReference>
<dbReference type="PROSITE" id="PS00622">
    <property type="entry name" value="HTH_LUXR_1"/>
    <property type="match status" value="1"/>
</dbReference>
<dbReference type="InterPro" id="IPR058245">
    <property type="entry name" value="NreC/VraR/RcsB-like_REC"/>
</dbReference>
<dbReference type="AlphaFoldDB" id="A0A931H033"/>
<evidence type="ECO:0000256" key="3">
    <source>
        <dbReference type="ARBA" id="ARBA00023125"/>
    </source>
</evidence>
<dbReference type="SUPFAM" id="SSF52172">
    <property type="entry name" value="CheY-like"/>
    <property type="match status" value="1"/>
</dbReference>
<evidence type="ECO:0000256" key="5">
    <source>
        <dbReference type="PROSITE-ProRule" id="PRU00169"/>
    </source>
</evidence>
<feature type="modified residue" description="4-aspartylphosphate" evidence="5">
    <location>
        <position position="56"/>
    </location>
</feature>
<sequence length="213" mass="23817">MPDIKVAIFEDNKPRRELLQMLLETSDGFECTGAWEHCGQVIKNIVTNMPDVILMDIDMPGVNGIEGMRLVKKQFPGIKVLMQTIFEDESKIFDAVLAGADGYILKKTPPLKLLDAIREVLDGGAPMTPTVARQVLQLFNNKHYKNTTDNFDLTEREHEILKLLVKGLSYKMIAAECNISYATVNSHITHIYEKLHVSNAAEAVAKALGQHII</sequence>
<name>A0A931H033_9BACT</name>
<dbReference type="SUPFAM" id="SSF46894">
    <property type="entry name" value="C-terminal effector domain of the bipartite response regulators"/>
    <property type="match status" value="1"/>
</dbReference>
<dbReference type="PROSITE" id="PS50043">
    <property type="entry name" value="HTH_LUXR_2"/>
    <property type="match status" value="1"/>
</dbReference>
<evidence type="ECO:0000259" key="6">
    <source>
        <dbReference type="PROSITE" id="PS50043"/>
    </source>
</evidence>
<evidence type="ECO:0000259" key="7">
    <source>
        <dbReference type="PROSITE" id="PS50110"/>
    </source>
</evidence>
<feature type="domain" description="HTH luxR-type" evidence="6">
    <location>
        <begin position="146"/>
        <end position="211"/>
    </location>
</feature>
<dbReference type="SMART" id="SM00421">
    <property type="entry name" value="HTH_LUXR"/>
    <property type="match status" value="1"/>
</dbReference>
<dbReference type="Proteomes" id="UP000628448">
    <property type="component" value="Unassembled WGS sequence"/>
</dbReference>
<dbReference type="SMART" id="SM00448">
    <property type="entry name" value="REC"/>
    <property type="match status" value="1"/>
</dbReference>
<dbReference type="EMBL" id="JADWYR010000003">
    <property type="protein sequence ID" value="MBG9378542.1"/>
    <property type="molecule type" value="Genomic_DNA"/>
</dbReference>
<keyword evidence="9" id="KW-1185">Reference proteome</keyword>
<dbReference type="InterPro" id="IPR039420">
    <property type="entry name" value="WalR-like"/>
</dbReference>
<keyword evidence="4" id="KW-0804">Transcription</keyword>
<evidence type="ECO:0000256" key="4">
    <source>
        <dbReference type="ARBA" id="ARBA00023163"/>
    </source>
</evidence>
<reference evidence="8" key="1">
    <citation type="submission" date="2020-11" db="EMBL/GenBank/DDBJ databases">
        <title>Bacterial whole genome sequence for Panacibacter sp. DH6.</title>
        <authorList>
            <person name="Le V."/>
            <person name="Ko S."/>
            <person name="Ahn C.-Y."/>
            <person name="Oh H.-M."/>
        </authorList>
    </citation>
    <scope>NUCLEOTIDE SEQUENCE</scope>
    <source>
        <strain evidence="8">DH6</strain>
    </source>
</reference>
<keyword evidence="3" id="KW-0238">DNA-binding</keyword>
<dbReference type="CDD" id="cd17535">
    <property type="entry name" value="REC_NarL-like"/>
    <property type="match status" value="1"/>
</dbReference>
<dbReference type="InterPro" id="IPR016032">
    <property type="entry name" value="Sig_transdc_resp-reg_C-effctor"/>
</dbReference>
<feature type="domain" description="Response regulatory" evidence="7">
    <location>
        <begin position="5"/>
        <end position="121"/>
    </location>
</feature>
<keyword evidence="2" id="KW-0805">Transcription regulation</keyword>
<evidence type="ECO:0000256" key="2">
    <source>
        <dbReference type="ARBA" id="ARBA00023015"/>
    </source>
</evidence>
<dbReference type="Pfam" id="PF00072">
    <property type="entry name" value="Response_reg"/>
    <property type="match status" value="1"/>
</dbReference>
<protein>
    <submittedName>
        <fullName evidence="8">Response regulator transcription factor</fullName>
    </submittedName>
</protein>
<dbReference type="PANTHER" id="PTHR43214">
    <property type="entry name" value="TWO-COMPONENT RESPONSE REGULATOR"/>
    <property type="match status" value="1"/>
</dbReference>
<dbReference type="InterPro" id="IPR001789">
    <property type="entry name" value="Sig_transdc_resp-reg_receiver"/>
</dbReference>
<gene>
    <name evidence="8" type="ORF">I5907_20065</name>
</gene>